<dbReference type="SMART" id="SM00827">
    <property type="entry name" value="PKS_AT"/>
    <property type="match status" value="1"/>
</dbReference>
<dbReference type="InterPro" id="IPR018201">
    <property type="entry name" value="Ketoacyl_synth_AS"/>
</dbReference>
<dbReference type="InterPro" id="IPR029058">
    <property type="entry name" value="AB_hydrolase_fold"/>
</dbReference>
<evidence type="ECO:0008006" key="11">
    <source>
        <dbReference type="Google" id="ProtNLM"/>
    </source>
</evidence>
<evidence type="ECO:0000313" key="9">
    <source>
        <dbReference type="EMBL" id="ROW05873.1"/>
    </source>
</evidence>
<dbReference type="InParanoid" id="A0A423WR27"/>
<dbReference type="Proteomes" id="UP000285146">
    <property type="component" value="Unassembled WGS sequence"/>
</dbReference>
<dbReference type="InterPro" id="IPR016036">
    <property type="entry name" value="Malonyl_transacylase_ACP-bd"/>
</dbReference>
<dbReference type="InterPro" id="IPR016039">
    <property type="entry name" value="Thiolase-like"/>
</dbReference>
<dbReference type="InterPro" id="IPR020841">
    <property type="entry name" value="PKS_Beta-ketoAc_synthase_dom"/>
</dbReference>
<dbReference type="SUPFAM" id="SSF55048">
    <property type="entry name" value="Probable ACP-binding domain of malonyl-CoA ACP transacylase"/>
    <property type="match status" value="1"/>
</dbReference>
<keyword evidence="10" id="KW-1185">Reference proteome</keyword>
<dbReference type="Gene3D" id="3.40.47.10">
    <property type="match status" value="1"/>
</dbReference>
<dbReference type="InterPro" id="IPR036736">
    <property type="entry name" value="ACP-like_sf"/>
</dbReference>
<dbReference type="InterPro" id="IPR049900">
    <property type="entry name" value="PKS_mFAS_DH"/>
</dbReference>
<feature type="region of interest" description="Disordered" evidence="5">
    <location>
        <begin position="1740"/>
        <end position="1771"/>
    </location>
</feature>
<evidence type="ECO:0000313" key="10">
    <source>
        <dbReference type="Proteomes" id="UP000285146"/>
    </source>
</evidence>
<dbReference type="InterPro" id="IPR014030">
    <property type="entry name" value="Ketoacyl_synth_N"/>
</dbReference>
<organism evidence="9 10">
    <name type="scientific">Cytospora leucostoma</name>
    <dbReference type="NCBI Taxonomy" id="1230097"/>
    <lineage>
        <taxon>Eukaryota</taxon>
        <taxon>Fungi</taxon>
        <taxon>Dikarya</taxon>
        <taxon>Ascomycota</taxon>
        <taxon>Pezizomycotina</taxon>
        <taxon>Sordariomycetes</taxon>
        <taxon>Sordariomycetidae</taxon>
        <taxon>Diaporthales</taxon>
        <taxon>Cytosporaceae</taxon>
        <taxon>Cytospora</taxon>
    </lineage>
</organism>
<dbReference type="Pfam" id="PF00550">
    <property type="entry name" value="PP-binding"/>
    <property type="match status" value="2"/>
</dbReference>
<dbReference type="Pfam" id="PF02801">
    <property type="entry name" value="Ketoacyl-synt_C"/>
    <property type="match status" value="1"/>
</dbReference>
<reference evidence="9 10" key="1">
    <citation type="submission" date="2015-09" db="EMBL/GenBank/DDBJ databases">
        <title>Host preference determinants of Valsa canker pathogens revealed by comparative genomics.</title>
        <authorList>
            <person name="Yin Z."/>
            <person name="Huang L."/>
        </authorList>
    </citation>
    <scope>NUCLEOTIDE SEQUENCE [LARGE SCALE GENOMIC DNA]</scope>
    <source>
        <strain evidence="9 10">SXYLt</strain>
    </source>
</reference>
<evidence type="ECO:0000259" key="8">
    <source>
        <dbReference type="PROSITE" id="PS52019"/>
    </source>
</evidence>
<dbReference type="InterPro" id="IPR032088">
    <property type="entry name" value="SAT"/>
</dbReference>
<keyword evidence="2" id="KW-0597">Phosphoprotein</keyword>
<dbReference type="EMBL" id="LKEB01000045">
    <property type="protein sequence ID" value="ROW05873.1"/>
    <property type="molecule type" value="Genomic_DNA"/>
</dbReference>
<feature type="region of interest" description="C-terminal hotdog fold" evidence="4">
    <location>
        <begin position="1479"/>
        <end position="1628"/>
    </location>
</feature>
<dbReference type="InterPro" id="IPR050091">
    <property type="entry name" value="PKS_NRPS_Biosynth_Enz"/>
</dbReference>
<dbReference type="NCBIfam" id="TIGR04532">
    <property type="entry name" value="PT_fungal_PKS"/>
    <property type="match status" value="1"/>
</dbReference>
<feature type="region of interest" description="Disordered" evidence="5">
    <location>
        <begin position="1849"/>
        <end position="1883"/>
    </location>
</feature>
<evidence type="ECO:0000256" key="4">
    <source>
        <dbReference type="PROSITE-ProRule" id="PRU01363"/>
    </source>
</evidence>
<dbReference type="Gene3D" id="3.10.129.110">
    <property type="entry name" value="Polyketide synthase dehydratase"/>
    <property type="match status" value="1"/>
</dbReference>
<feature type="compositionally biased region" description="Polar residues" evidence="5">
    <location>
        <begin position="1861"/>
        <end position="1878"/>
    </location>
</feature>
<evidence type="ECO:0000256" key="3">
    <source>
        <dbReference type="ARBA" id="ARBA00022679"/>
    </source>
</evidence>
<accession>A0A423WR27</accession>
<feature type="region of interest" description="Disordered" evidence="5">
    <location>
        <begin position="1641"/>
        <end position="1663"/>
    </location>
</feature>
<dbReference type="STRING" id="1230097.A0A423WR27"/>
<feature type="compositionally biased region" description="Low complexity" evidence="5">
    <location>
        <begin position="1646"/>
        <end position="1663"/>
    </location>
</feature>
<dbReference type="GO" id="GO:0004315">
    <property type="term" value="F:3-oxoacyl-[acyl-carrier-protein] synthase activity"/>
    <property type="evidence" value="ECO:0007669"/>
    <property type="project" value="InterPro"/>
</dbReference>
<dbReference type="InterPro" id="IPR009081">
    <property type="entry name" value="PP-bd_ACP"/>
</dbReference>
<evidence type="ECO:0000259" key="6">
    <source>
        <dbReference type="PROSITE" id="PS50075"/>
    </source>
</evidence>
<feature type="domain" description="Carrier" evidence="6">
    <location>
        <begin position="1665"/>
        <end position="1743"/>
    </location>
</feature>
<dbReference type="GO" id="GO:0006633">
    <property type="term" value="P:fatty acid biosynthetic process"/>
    <property type="evidence" value="ECO:0007669"/>
    <property type="project" value="InterPro"/>
</dbReference>
<dbReference type="PROSITE" id="PS00606">
    <property type="entry name" value="KS3_1"/>
    <property type="match status" value="1"/>
</dbReference>
<feature type="active site" description="Proton donor; for dehydratase activity" evidence="4">
    <location>
        <position position="1541"/>
    </location>
</feature>
<dbReference type="InterPro" id="IPR014043">
    <property type="entry name" value="Acyl_transferase_dom"/>
</dbReference>
<dbReference type="Gene3D" id="3.40.366.10">
    <property type="entry name" value="Malonyl-Coenzyme A Acyl Carrier Protein, domain 2"/>
    <property type="match status" value="2"/>
</dbReference>
<evidence type="ECO:0000256" key="5">
    <source>
        <dbReference type="SAM" id="MobiDB-lite"/>
    </source>
</evidence>
<sequence length="2198" mass="238817">MAQKEVTLYLFGDQTYNVGPHLKELLLGSRNNNSLVDDFLRGSYDAVRAELYRLPSHERDCLPRFTCVEDLVLWASRSSDERQHCVPLSMAVTCIYQLAVFISQASHSYPSPEHTRLLGLCTGAIPAAAVSCARSALELLPLAVTAVAVAFRTGICAADAARRASGNEPLGAGSKPSQAWSLVAAGPNAAHAVQSFCTASTLPVTTRPFISAYALNGITISGPPQSLTQLTSSVEFKNVRSKEIPIYAPFHGEHLFSKEDVVDIIQSVSATDVDRDLIIPILSSCSGAIIEARNFRSLLKAAVEQILLQQIRWGDILGGLQTVLGGFKDPALKVIPIGTIAEQLIYNGLKQTPFSGSVQQLPPGVKPPFKYEPSFSPSPTAGRPGNGRSKIAIVGMSGRFPGANSTEAFWDLLRQGLDVHREVPPLHWNKSTHFDPTGTGKNTSATPFGCWLDDPAAFDARFFNVSPREAPQIDPAQRIALMTAYEAIEQAGIVPDATPSTRRDRVGVFYGVTSNDWMETNSAQAIDTYFIPGGNRAFIPGRINYFFKFSGPSYAVDTACSSSLAAVHIACNALWAGDIDTAITGGTNVLTNPDFTAGLDRGYFLSRTGNCKTFDDGADGYCRGEGVGTVILKRLEDAITDHDPILGLVLGAYTNHSAEAASITRPHSGAQRAMFTKILNSTQDAVDATSISYVEMHGTGTQAGDASEMESVLETFAPAVGTRSQAQPLYLGSAKANIGHGEAASGVSSLIKVLLMMRENTIPPHCGIKSKINHKFPTDLTERNVLIAREGSVTWKKSANPRRVFVNNFSAAGGNTALLVEDAPVLGDIDGHLPEDTRASHLVAISAKNGLSLKNNLKSILGSVRENPEISLSKLSYTTTARRIHHPHRVMFATSSVSDLCGQIETAIRDQVGANRPKAHKVVFAFTGQGAQFPGMGKLYLDNFSQFRADIRRLDHTGQRLGFPSIMPIFQANESENILDFSPVTVQLANACMQIALSRLLASWNITPAAVVGHSLGEYAALNVAGVLSDADTVYLVGKRAELLHSKCSPGSHSMLVIKGGESDIKVALNHSKSKYEFACVNSPTETVMAGPTADMDTAAKVLADAGLRTTTLKVPYAFHSSQVDPILVDFGKAAASATYSAPRIPIICPLDGNIILPTDDNVAFGPDYLVRHCRQPVNMLQALRNSHSQRIISDQTIVLEVGPHPAVSGMVKATLGPQMQALPTSQRTSSSRQSKSPWQVLTESLKKLYFLGVDMNWSEYHRDFPAAHRVISLPAYSWDLKDYWIQYVNDWSLRKGDPPLIINAGPSIKLDTTTVHRVVEESSGRNDATLSIIVEADIARPDLNPLVQGHCVDGIPLCTPSVYCDIALTLGKYLAERYRPHLCGDDLVVAVADMTVSKALIAKPEGPQPLQTHSEVDWDKSEAITKFVSFDNKGQLQEHARCVIRFLDRSYQHRLQQEANDTKQKMLALRKGIASETTARFNRAMVYRMIRPLAQFHGDYRAIDEFVLDSNTLEASSRVSFGGVKRNKDDKFHTHPAIIDAMSSSCGFVMNCNDACDLDVEVFMNHGWGSFQLFEEIDYEKEYTTYTRMVEGKDRLWHGDVVVFDGDRVVAAFEQLAIQGVPRRVLKVILSLESGKKAQGRQTQAVSAPSSNALPSAPAPVAATTKPNRFSAALQIISEESGIAIADLTVGSLFSDLGVDSLLSLTISARFREELDVDVDSGSMLMEYPTIGDLKRLLQSEEPDPPKPAESHLRPAKVADTARQTQSLPPPQFDIVNRALSIVSEESGVAVSDLTDDTHFADSGIDSLLSLVIVSRFREELELDIDHESLLMECPSVASLKSFLLGGDSMPSDQDSSDPTGTPSDNSNTTSSLASTPSREDHTPIKLEALGDALLQEEKKSAVPVSYQELPDAVKTATSTSLIIQGSLRTCTKTVFLFPDGSGSATSYAGIPRISPDTCVIALNSPFLKDPGSLRACPLDQLITIYLAELRRRQPTGPYHLGGWSAGGILAYRASQTLTSQGEKVTSLTLIDSPPPLKGLDRLPDHFYEFCKSLHLFGGGQHGRPASSREHTHKFSDAEHDRLIAHFNASIDVLHEYRATPLPAGHCPERVSIIWAPDTITDRPGVKKPEPHPDDTEGMKFLTERRTDFGSNGWDKLFPDESCEIMLERVENAHHFSMMREPYATELAAHIRSALGK</sequence>
<dbReference type="SUPFAM" id="SSF52151">
    <property type="entry name" value="FabD/lysophospholipase-like"/>
    <property type="match status" value="1"/>
</dbReference>
<dbReference type="Gene3D" id="3.30.70.3290">
    <property type="match status" value="1"/>
</dbReference>
<gene>
    <name evidence="9" type="ORF">VPNG_08033</name>
</gene>
<dbReference type="SUPFAM" id="SSF53474">
    <property type="entry name" value="alpha/beta-Hydrolases"/>
    <property type="match status" value="1"/>
</dbReference>
<name>A0A423WR27_9PEZI</name>
<dbReference type="PROSITE" id="PS50075">
    <property type="entry name" value="CARRIER"/>
    <property type="match status" value="2"/>
</dbReference>
<dbReference type="InterPro" id="IPR020806">
    <property type="entry name" value="PKS_PP-bd"/>
</dbReference>
<dbReference type="OrthoDB" id="329835at2759"/>
<evidence type="ECO:0000256" key="2">
    <source>
        <dbReference type="ARBA" id="ARBA00022553"/>
    </source>
</evidence>
<dbReference type="PROSITE" id="PS52004">
    <property type="entry name" value="KS3_2"/>
    <property type="match status" value="1"/>
</dbReference>
<dbReference type="Pfam" id="PF16073">
    <property type="entry name" value="SAT"/>
    <property type="match status" value="1"/>
</dbReference>
<dbReference type="Gene3D" id="1.10.1200.10">
    <property type="entry name" value="ACP-like"/>
    <property type="match status" value="2"/>
</dbReference>
<dbReference type="InterPro" id="IPR006162">
    <property type="entry name" value="Ppantetheine_attach_site"/>
</dbReference>
<dbReference type="GO" id="GO:0031177">
    <property type="term" value="F:phosphopantetheine binding"/>
    <property type="evidence" value="ECO:0007669"/>
    <property type="project" value="InterPro"/>
</dbReference>
<evidence type="ECO:0000259" key="7">
    <source>
        <dbReference type="PROSITE" id="PS52004"/>
    </source>
</evidence>
<feature type="active site" description="Proton acceptor; for dehydratase activity" evidence="4">
    <location>
        <position position="1351"/>
    </location>
</feature>
<keyword evidence="1" id="KW-0596">Phosphopantetheine</keyword>
<dbReference type="Pfam" id="PF00698">
    <property type="entry name" value="Acyl_transf_1"/>
    <property type="match status" value="1"/>
</dbReference>
<feature type="compositionally biased region" description="Basic and acidic residues" evidence="5">
    <location>
        <begin position="1740"/>
        <end position="1754"/>
    </location>
</feature>
<dbReference type="CDD" id="cd00833">
    <property type="entry name" value="PKS"/>
    <property type="match status" value="1"/>
</dbReference>
<dbReference type="InterPro" id="IPR001227">
    <property type="entry name" value="Ac_transferase_dom_sf"/>
</dbReference>
<dbReference type="SUPFAM" id="SSF53901">
    <property type="entry name" value="Thiolase-like"/>
    <property type="match status" value="2"/>
</dbReference>
<feature type="domain" description="Ketosynthase family 3 (KS3)" evidence="7">
    <location>
        <begin position="388"/>
        <end position="822"/>
    </location>
</feature>
<dbReference type="InterPro" id="IPR030918">
    <property type="entry name" value="PT_fungal_PKS"/>
</dbReference>
<dbReference type="Pfam" id="PF00975">
    <property type="entry name" value="Thioesterase"/>
    <property type="match status" value="1"/>
</dbReference>
<keyword evidence="3" id="KW-0808">Transferase</keyword>
<dbReference type="PROSITE" id="PS52019">
    <property type="entry name" value="PKS_MFAS_DH"/>
    <property type="match status" value="1"/>
</dbReference>
<dbReference type="SMART" id="SM00825">
    <property type="entry name" value="PKS_KS"/>
    <property type="match status" value="1"/>
</dbReference>
<dbReference type="GO" id="GO:0004312">
    <property type="term" value="F:fatty acid synthase activity"/>
    <property type="evidence" value="ECO:0007669"/>
    <property type="project" value="TreeGrafter"/>
</dbReference>
<dbReference type="PROSITE" id="PS00012">
    <property type="entry name" value="PHOSPHOPANTETHEINE"/>
    <property type="match status" value="1"/>
</dbReference>
<dbReference type="PANTHER" id="PTHR43775">
    <property type="entry name" value="FATTY ACID SYNTHASE"/>
    <property type="match status" value="1"/>
</dbReference>
<dbReference type="FunFam" id="1.10.1200.10:FF:000011">
    <property type="entry name" value="Sterigmatocystin biosynthesis polyketide synthase"/>
    <property type="match status" value="1"/>
</dbReference>
<feature type="region of interest" description="N-terminal hotdog fold" evidence="4">
    <location>
        <begin position="1317"/>
        <end position="1452"/>
    </location>
</feature>
<feature type="domain" description="PKS/mFAS DH" evidence="8">
    <location>
        <begin position="1317"/>
        <end position="1628"/>
    </location>
</feature>
<dbReference type="Gene3D" id="3.40.50.1820">
    <property type="entry name" value="alpha/beta hydrolase"/>
    <property type="match status" value="1"/>
</dbReference>
<dbReference type="SMART" id="SM00823">
    <property type="entry name" value="PKS_PP"/>
    <property type="match status" value="2"/>
</dbReference>
<dbReference type="Pfam" id="PF00109">
    <property type="entry name" value="ketoacyl-synt"/>
    <property type="match status" value="1"/>
</dbReference>
<dbReference type="GO" id="GO:0044550">
    <property type="term" value="P:secondary metabolite biosynthetic process"/>
    <property type="evidence" value="ECO:0007669"/>
    <property type="project" value="TreeGrafter"/>
</dbReference>
<dbReference type="SUPFAM" id="SSF47336">
    <property type="entry name" value="ACP-like"/>
    <property type="match status" value="2"/>
</dbReference>
<feature type="compositionally biased region" description="Low complexity" evidence="5">
    <location>
        <begin position="1849"/>
        <end position="1860"/>
    </location>
</feature>
<proteinExistence type="predicted"/>
<dbReference type="InterPro" id="IPR016035">
    <property type="entry name" value="Acyl_Trfase/lysoPLipase"/>
</dbReference>
<feature type="domain" description="Carrier" evidence="6">
    <location>
        <begin position="1771"/>
        <end position="1849"/>
    </location>
</feature>
<dbReference type="InterPro" id="IPR014031">
    <property type="entry name" value="Ketoacyl_synth_C"/>
</dbReference>
<dbReference type="InterPro" id="IPR042104">
    <property type="entry name" value="PKS_dehydratase_sf"/>
</dbReference>
<protein>
    <recommendedName>
        <fullName evidence="11">Carrier domain-containing protein</fullName>
    </recommendedName>
</protein>
<comment type="caution">
    <text evidence="9">The sequence shown here is derived from an EMBL/GenBank/DDBJ whole genome shotgun (WGS) entry which is preliminary data.</text>
</comment>
<evidence type="ECO:0000256" key="1">
    <source>
        <dbReference type="ARBA" id="ARBA00022450"/>
    </source>
</evidence>
<dbReference type="InterPro" id="IPR001031">
    <property type="entry name" value="Thioesterase"/>
</dbReference>
<dbReference type="Pfam" id="PF22621">
    <property type="entry name" value="CurL-like_PKS_C"/>
    <property type="match status" value="1"/>
</dbReference>
<dbReference type="PANTHER" id="PTHR43775:SF40">
    <property type="entry name" value="NORSOLORINIC ACID SYNTHASE STCA"/>
    <property type="match status" value="1"/>
</dbReference>